<organism evidence="1">
    <name type="scientific">Photinus pyralis</name>
    <name type="common">Common eastern firefly</name>
    <name type="synonym">Lampyris pyralis</name>
    <dbReference type="NCBI Taxonomy" id="7054"/>
    <lineage>
        <taxon>Eukaryota</taxon>
        <taxon>Metazoa</taxon>
        <taxon>Ecdysozoa</taxon>
        <taxon>Arthropoda</taxon>
        <taxon>Hexapoda</taxon>
        <taxon>Insecta</taxon>
        <taxon>Pterygota</taxon>
        <taxon>Neoptera</taxon>
        <taxon>Endopterygota</taxon>
        <taxon>Coleoptera</taxon>
        <taxon>Polyphaga</taxon>
        <taxon>Elateriformia</taxon>
        <taxon>Elateroidea</taxon>
        <taxon>Lampyridae</taxon>
        <taxon>Lampyrinae</taxon>
        <taxon>Photinus</taxon>
    </lineage>
</organism>
<dbReference type="EMBL" id="GEZM01062268">
    <property type="protein sequence ID" value="JAV69896.1"/>
    <property type="molecule type" value="Transcribed_RNA"/>
</dbReference>
<protein>
    <submittedName>
        <fullName evidence="1">Uncharacterized protein</fullName>
    </submittedName>
</protein>
<evidence type="ECO:0000313" key="1">
    <source>
        <dbReference type="EMBL" id="JAV69896.1"/>
    </source>
</evidence>
<reference evidence="1" key="1">
    <citation type="journal article" date="2016" name="Sci. Rep.">
        <title>Molecular characterization of firefly nuptial gifts: a multi-omics approach sheds light on postcopulatory sexual selection.</title>
        <authorList>
            <person name="Al-Wathiqui N."/>
            <person name="Fallon T.R."/>
            <person name="South A."/>
            <person name="Weng J.K."/>
            <person name="Lewis S.M."/>
        </authorList>
    </citation>
    <scope>NUCLEOTIDE SEQUENCE</scope>
</reference>
<sequence>MPNVKFFKYLLLLTRRNDRSFVEKDATVDYPQSVPVNEEFRCLIIGDLSFPLRPRSFDISSDSLEVSACCSFLLKVLDIDWNRQRNRNLYFSLVDAFVFHSASNLRDNDILDTRFGVRADESRHEISVYKIGVSDVFDAEVIPQKRKSVASQAIRCVNWDARLAAENADQRLMVRLELEVSSVDIFMKLLDCIYQSKRFPRTENACLYTFYIIRTVIPKSEPPTCIRCVTSTSLLPTKMKCPGLQVMHAWPGLPSRSLCIFRAVFLL</sequence>
<dbReference type="EMBL" id="GEZM01062267">
    <property type="protein sequence ID" value="JAV69900.1"/>
    <property type="molecule type" value="Transcribed_RNA"/>
</dbReference>
<accession>A0A1Y1LE98</accession>
<name>A0A1Y1LE98_PHOPY</name>
<proteinExistence type="predicted"/>
<dbReference type="AlphaFoldDB" id="A0A1Y1LE98"/>